<keyword evidence="1" id="KW-0067">ATP-binding</keyword>
<comment type="caution">
    <text evidence="1">The sequence shown here is derived from an EMBL/GenBank/DDBJ whole genome shotgun (WGS) entry which is preliminary data.</text>
</comment>
<evidence type="ECO:0000313" key="2">
    <source>
        <dbReference type="Proteomes" id="UP000827976"/>
    </source>
</evidence>
<organism evidence="1 2">
    <name type="scientific">Dioscorea alata</name>
    <name type="common">Purple yam</name>
    <dbReference type="NCBI Taxonomy" id="55571"/>
    <lineage>
        <taxon>Eukaryota</taxon>
        <taxon>Viridiplantae</taxon>
        <taxon>Streptophyta</taxon>
        <taxon>Embryophyta</taxon>
        <taxon>Tracheophyta</taxon>
        <taxon>Spermatophyta</taxon>
        <taxon>Magnoliopsida</taxon>
        <taxon>Liliopsida</taxon>
        <taxon>Dioscoreales</taxon>
        <taxon>Dioscoreaceae</taxon>
        <taxon>Dioscorea</taxon>
    </lineage>
</organism>
<keyword evidence="1" id="KW-0547">Nucleotide-binding</keyword>
<evidence type="ECO:0000313" key="1">
    <source>
        <dbReference type="EMBL" id="KAH7669476.1"/>
    </source>
</evidence>
<keyword evidence="1" id="KW-0378">Hydrolase</keyword>
<reference evidence="2" key="1">
    <citation type="journal article" date="2022" name="Nat. Commun.">
        <title>Chromosome evolution and the genetic basis of agronomically important traits in greater yam.</title>
        <authorList>
            <person name="Bredeson J.V."/>
            <person name="Lyons J.B."/>
            <person name="Oniyinde I.O."/>
            <person name="Okereke N.R."/>
            <person name="Kolade O."/>
            <person name="Nnabue I."/>
            <person name="Nwadili C.O."/>
            <person name="Hribova E."/>
            <person name="Parker M."/>
            <person name="Nwogha J."/>
            <person name="Shu S."/>
            <person name="Carlson J."/>
            <person name="Kariba R."/>
            <person name="Muthemba S."/>
            <person name="Knop K."/>
            <person name="Barton G.J."/>
            <person name="Sherwood A.V."/>
            <person name="Lopez-Montes A."/>
            <person name="Asiedu R."/>
            <person name="Jamnadass R."/>
            <person name="Muchugi A."/>
            <person name="Goodstein D."/>
            <person name="Egesi C.N."/>
            <person name="Featherston J."/>
            <person name="Asfaw A."/>
            <person name="Simpson G.G."/>
            <person name="Dolezel J."/>
            <person name="Hendre P.S."/>
            <person name="Van Deynze A."/>
            <person name="Kumar P.L."/>
            <person name="Obidiegwu J.E."/>
            <person name="Bhattacharjee R."/>
            <person name="Rokhsar D.S."/>
        </authorList>
    </citation>
    <scope>NUCLEOTIDE SEQUENCE [LARGE SCALE GENOMIC DNA]</scope>
    <source>
        <strain evidence="2">cv. TDa95/00328</strain>
    </source>
</reference>
<name>A0ACB7V801_DIOAL</name>
<dbReference type="EMBL" id="CM037021">
    <property type="protein sequence ID" value="KAH7669476.1"/>
    <property type="molecule type" value="Genomic_DNA"/>
</dbReference>
<proteinExistence type="predicted"/>
<dbReference type="Proteomes" id="UP000827976">
    <property type="component" value="Chromosome 11"/>
</dbReference>
<dbReference type="EC" id="3.6.4.13" evidence="1"/>
<gene>
    <name evidence="1" type="ORF">IHE45_11G080600</name>
</gene>
<sequence>MASSAALRERQRTLVKLLCNLSHSRAMGGGPRTFPGGLNKWQYKRMHEKMAREKERHLLHQEKQLYFARLRSEIRAKIGGKQPPPSDDASGTGPMSSKDHIKALADRFMKAGAEDLWNKDDGPLFSSSQRPPTRPSDRTGPLDLRQIVSDGRRRSGGSLPSFQQKREYSVMAGRRPSPNGKSKWRRNSSSDEGSDSDYDLEIFQKSNADGKKGSRFPRISTETGVEMEEETDLGDARIRRKKMMSSAALMNIDMKKERWRLRSFEEEDKISDQIQAIRDELKKKEAFGSDFRRPEVKEESLLTQKRFDECNISPLTVKALVAAGYSQLTVVQEAAIPVCLEGKDVLVKARTGTGKTAAFLLPAIETVLKATSSNINQRVPPIVVLILCPTRELAIQIAAETNVLLKYHDGIGVQTLIGGTRFKLDQKRLESNPCQIIVATPGRLLDHIENKSGFSVRLMGLKLIILDEADYLLDLGFRKDIEKIVDCIPRQRQSLLFSATMPKEVRRISQLVLNRDHEFVDTVGLGGLETHAKVSQSYLVAPHGLHFFIVYHLLKEHIMQVVDYKVIVFCTTAMVTEFMFMLLHDLKMNVREIHSRKPQLYRTRLSDEFRESKQLILVTSDVSSRGLNYPDVTLVIQVGIPPDREQYIHRLGRTGREGKDGKGILLLAPWEEYFIDEIKDLPTEKTKLPELNSDIKQKVEESIGKIDPSIKEAAYHAWLGYYNSISEIGRDKTTLAELANQFGQSIGLDTPPALFRKTALKMGLKGIPGIRIRK</sequence>
<accession>A0ACB7V801</accession>
<keyword evidence="1" id="KW-0347">Helicase</keyword>
<keyword evidence="2" id="KW-1185">Reference proteome</keyword>
<protein>
    <submittedName>
        <fullName evidence="1">RNA helicase protein</fullName>
        <ecNumber evidence="1">3.6.4.13</ecNumber>
    </submittedName>
</protein>